<comment type="subunit">
    <text evidence="6">Occurs in many kinds of cells as a complex with monomeric actin in a 1:1 ratio.</text>
</comment>
<comment type="function">
    <text evidence="6">Binds to actin and affects the structure of the cytoskeleton. At high concentrations, profilin prevents the polymerization of actin, whereas it enhances it at low concentrations.</text>
</comment>
<dbReference type="GO" id="GO:0051285">
    <property type="term" value="C:cell cortex of cell tip"/>
    <property type="evidence" value="ECO:0007669"/>
    <property type="project" value="EnsemblFungi"/>
</dbReference>
<dbReference type="CDD" id="cd00148">
    <property type="entry name" value="PROF"/>
    <property type="match status" value="1"/>
</dbReference>
<dbReference type="AlphaFoldDB" id="F0XHV8"/>
<keyword evidence="9" id="KW-1185">Reference proteome</keyword>
<dbReference type="PANTHER" id="PTHR11604">
    <property type="entry name" value="PROFILIN"/>
    <property type="match status" value="1"/>
</dbReference>
<dbReference type="GO" id="GO:0005856">
    <property type="term" value="C:cytoskeleton"/>
    <property type="evidence" value="ECO:0007669"/>
    <property type="project" value="UniProtKB-SubCell"/>
</dbReference>
<dbReference type="GO" id="GO:0044396">
    <property type="term" value="P:actin cortical patch organization"/>
    <property type="evidence" value="ECO:0007669"/>
    <property type="project" value="EnsemblFungi"/>
</dbReference>
<dbReference type="Pfam" id="PF00235">
    <property type="entry name" value="Profilin"/>
    <property type="match status" value="1"/>
</dbReference>
<dbReference type="OrthoDB" id="421374at2759"/>
<dbReference type="RefSeq" id="XP_014172552.1">
    <property type="nucleotide sequence ID" value="XM_014317077.1"/>
</dbReference>
<dbReference type="FunCoup" id="F0XHV8">
    <property type="interactions" value="253"/>
</dbReference>
<dbReference type="PRINTS" id="PR00392">
    <property type="entry name" value="PROFILIN"/>
</dbReference>
<dbReference type="GO" id="GO:0043332">
    <property type="term" value="C:mating projection tip"/>
    <property type="evidence" value="ECO:0007669"/>
    <property type="project" value="EnsemblFungi"/>
</dbReference>
<dbReference type="Gene3D" id="3.30.450.30">
    <property type="entry name" value="Dynein light chain 2a, cytoplasmic"/>
    <property type="match status" value="1"/>
</dbReference>
<evidence type="ECO:0000256" key="5">
    <source>
        <dbReference type="ARBA" id="ARBA00023212"/>
    </source>
</evidence>
<dbReference type="GO" id="GO:0003785">
    <property type="term" value="F:actin monomer binding"/>
    <property type="evidence" value="ECO:0007669"/>
    <property type="project" value="EnsemblFungi"/>
</dbReference>
<dbReference type="GO" id="GO:0030041">
    <property type="term" value="P:actin filament polymerization"/>
    <property type="evidence" value="ECO:0007669"/>
    <property type="project" value="EnsemblFungi"/>
</dbReference>
<proteinExistence type="inferred from homology"/>
<name>F0XHV8_GROCL</name>
<evidence type="ECO:0000256" key="4">
    <source>
        <dbReference type="ARBA" id="ARBA00023203"/>
    </source>
</evidence>
<dbReference type="STRING" id="655863.F0XHV8"/>
<dbReference type="InParanoid" id="F0XHV8"/>
<dbReference type="PRINTS" id="PR01640">
    <property type="entry name" value="PROFILINPLNT"/>
</dbReference>
<keyword evidence="4 7" id="KW-0009">Actin-binding</keyword>
<comment type="similarity">
    <text evidence="2 7">Belongs to the profilin family.</text>
</comment>
<evidence type="ECO:0000256" key="1">
    <source>
        <dbReference type="ARBA" id="ARBA00004245"/>
    </source>
</evidence>
<dbReference type="PANTHER" id="PTHR11604:SF0">
    <property type="entry name" value="PROFILIN"/>
    <property type="match status" value="1"/>
</dbReference>
<evidence type="ECO:0000313" key="8">
    <source>
        <dbReference type="EMBL" id="EFX03070.1"/>
    </source>
</evidence>
<evidence type="ECO:0000256" key="2">
    <source>
        <dbReference type="ARBA" id="ARBA00010058"/>
    </source>
</evidence>
<dbReference type="SMART" id="SM00392">
    <property type="entry name" value="PROF"/>
    <property type="match status" value="1"/>
</dbReference>
<gene>
    <name evidence="8" type="ORF">CMQ_2999</name>
</gene>
<sequence>MSWQAYVDSSLVGTGHIDKGTILSVAGDSAWATTSGFNIQPAEMKQISSILSGDKNASDKAFQDGVHVAGERYVATSIDSAENVAIFRKGKEGIIMVKSKQAIVVGHYGEMQQPGNARSTVEALGDYLRKAGY</sequence>
<evidence type="ECO:0000256" key="6">
    <source>
        <dbReference type="RuleBase" id="RU003908"/>
    </source>
</evidence>
<accession>F0XHV8</accession>
<dbReference type="InterPro" id="IPR005455">
    <property type="entry name" value="PFN_euk"/>
</dbReference>
<dbReference type="eggNOG" id="KOG1755">
    <property type="taxonomic scope" value="Eukaryota"/>
</dbReference>
<evidence type="ECO:0000313" key="9">
    <source>
        <dbReference type="Proteomes" id="UP000007796"/>
    </source>
</evidence>
<organism evidence="9">
    <name type="scientific">Grosmannia clavigera (strain kw1407 / UAMH 11150)</name>
    <name type="common">Blue stain fungus</name>
    <name type="synonym">Graphiocladiella clavigera</name>
    <dbReference type="NCBI Taxonomy" id="655863"/>
    <lineage>
        <taxon>Eukaryota</taxon>
        <taxon>Fungi</taxon>
        <taxon>Dikarya</taxon>
        <taxon>Ascomycota</taxon>
        <taxon>Pezizomycotina</taxon>
        <taxon>Sordariomycetes</taxon>
        <taxon>Sordariomycetidae</taxon>
        <taxon>Ophiostomatales</taxon>
        <taxon>Ophiostomataceae</taxon>
        <taxon>Leptographium</taxon>
    </lineage>
</organism>
<keyword evidence="5 6" id="KW-0206">Cytoskeleton</keyword>
<evidence type="ECO:0000256" key="3">
    <source>
        <dbReference type="ARBA" id="ARBA00022490"/>
    </source>
</evidence>
<dbReference type="InterPro" id="IPR027310">
    <property type="entry name" value="Profilin_CS"/>
</dbReference>
<dbReference type="InterPro" id="IPR036140">
    <property type="entry name" value="PFN_sf"/>
</dbReference>
<protein>
    <recommendedName>
        <fullName evidence="7">Profilin</fullName>
    </recommendedName>
</protein>
<dbReference type="HOGENOM" id="CLU_120772_1_1_1"/>
<keyword evidence="3" id="KW-0963">Cytoplasm</keyword>
<dbReference type="GeneID" id="25976049"/>
<dbReference type="GO" id="GO:0000755">
    <property type="term" value="P:cytogamy"/>
    <property type="evidence" value="ECO:0007669"/>
    <property type="project" value="EnsemblFungi"/>
</dbReference>
<reference evidence="8 9" key="1">
    <citation type="journal article" date="2011" name="Proc. Natl. Acad. Sci. U.S.A.">
        <title>Genome and transcriptome analyses of the mountain pine beetle-fungal symbiont Grosmannia clavigera, a lodgepole pine pathogen.</title>
        <authorList>
            <person name="DiGuistini S."/>
            <person name="Wang Y."/>
            <person name="Liao N.Y."/>
            <person name="Taylor G."/>
            <person name="Tanguay P."/>
            <person name="Feau N."/>
            <person name="Henrissat B."/>
            <person name="Chan S.K."/>
            <person name="Hesse-Orce U."/>
            <person name="Alamouti S.M."/>
            <person name="Tsui C.K.M."/>
            <person name="Docking R.T."/>
            <person name="Levasseur A."/>
            <person name="Haridas S."/>
            <person name="Robertson G."/>
            <person name="Birol I."/>
            <person name="Holt R.A."/>
            <person name="Marra M.A."/>
            <person name="Hamelin R.C."/>
            <person name="Hirst M."/>
            <person name="Jones S.J.M."/>
            <person name="Bohlmann J."/>
            <person name="Breuil C."/>
        </authorList>
    </citation>
    <scope>NUCLEOTIDE SEQUENCE [LARGE SCALE GENOMIC DNA]</scope>
    <source>
        <strain evidence="9">kw1407 / UAMH 11150</strain>
    </source>
</reference>
<dbReference type="PROSITE" id="PS00414">
    <property type="entry name" value="PROFILIN"/>
    <property type="match status" value="1"/>
</dbReference>
<dbReference type="GO" id="GO:0031097">
    <property type="term" value="C:medial cortex"/>
    <property type="evidence" value="ECO:0007669"/>
    <property type="project" value="EnsemblFungi"/>
</dbReference>
<dbReference type="EMBL" id="GL629769">
    <property type="protein sequence ID" value="EFX03070.1"/>
    <property type="molecule type" value="Genomic_DNA"/>
</dbReference>
<evidence type="ECO:0000256" key="7">
    <source>
        <dbReference type="RuleBase" id="RU003909"/>
    </source>
</evidence>
<dbReference type="Proteomes" id="UP000007796">
    <property type="component" value="Unassembled WGS sequence"/>
</dbReference>
<dbReference type="GO" id="GO:0005085">
    <property type="term" value="F:guanyl-nucleotide exchange factor activity"/>
    <property type="evidence" value="ECO:0007669"/>
    <property type="project" value="EnsemblFungi"/>
</dbReference>
<comment type="subcellular location">
    <subcellularLocation>
        <location evidence="1">Cytoplasm</location>
        <location evidence="1">Cytoskeleton</location>
    </subcellularLocation>
</comment>
<dbReference type="InterPro" id="IPR048278">
    <property type="entry name" value="PFN"/>
</dbReference>
<dbReference type="GO" id="GO:1903475">
    <property type="term" value="P:mitotic actomyosin contractile ring assembly"/>
    <property type="evidence" value="ECO:0007669"/>
    <property type="project" value="EnsemblFungi"/>
</dbReference>
<dbReference type="SUPFAM" id="SSF55770">
    <property type="entry name" value="Profilin (actin-binding protein)"/>
    <property type="match status" value="1"/>
</dbReference>